<protein>
    <submittedName>
        <fullName evidence="1">Uncharacterized protein</fullName>
    </submittedName>
</protein>
<proteinExistence type="predicted"/>
<reference evidence="1 2" key="1">
    <citation type="submission" date="2019-05" db="EMBL/GenBank/DDBJ databases">
        <title>Another draft genome of Portunus trituberculatus and its Hox gene families provides insights of decapod evolution.</title>
        <authorList>
            <person name="Jeong J.-H."/>
            <person name="Song I."/>
            <person name="Kim S."/>
            <person name="Choi T."/>
            <person name="Kim D."/>
            <person name="Ryu S."/>
            <person name="Kim W."/>
        </authorList>
    </citation>
    <scope>NUCLEOTIDE SEQUENCE [LARGE SCALE GENOMIC DNA]</scope>
    <source>
        <tissue evidence="1">Muscle</tissue>
    </source>
</reference>
<accession>A0A5B7KCB0</accession>
<dbReference type="Proteomes" id="UP000324222">
    <property type="component" value="Unassembled WGS sequence"/>
</dbReference>
<evidence type="ECO:0000313" key="2">
    <source>
        <dbReference type="Proteomes" id="UP000324222"/>
    </source>
</evidence>
<sequence>MEECLVSLGPAGERNWGCHLGYLGKTDRKDEDLAWRKIRTLKSTSVLHMSVFNMCTIIGCRRDAGVVALVLLIMN</sequence>
<keyword evidence="2" id="KW-1185">Reference proteome</keyword>
<evidence type="ECO:0000313" key="1">
    <source>
        <dbReference type="EMBL" id="MPD02225.1"/>
    </source>
</evidence>
<organism evidence="1 2">
    <name type="scientific">Portunus trituberculatus</name>
    <name type="common">Swimming crab</name>
    <name type="synonym">Neptunus trituberculatus</name>
    <dbReference type="NCBI Taxonomy" id="210409"/>
    <lineage>
        <taxon>Eukaryota</taxon>
        <taxon>Metazoa</taxon>
        <taxon>Ecdysozoa</taxon>
        <taxon>Arthropoda</taxon>
        <taxon>Crustacea</taxon>
        <taxon>Multicrustacea</taxon>
        <taxon>Malacostraca</taxon>
        <taxon>Eumalacostraca</taxon>
        <taxon>Eucarida</taxon>
        <taxon>Decapoda</taxon>
        <taxon>Pleocyemata</taxon>
        <taxon>Brachyura</taxon>
        <taxon>Eubrachyura</taxon>
        <taxon>Portunoidea</taxon>
        <taxon>Portunidae</taxon>
        <taxon>Portuninae</taxon>
        <taxon>Portunus</taxon>
    </lineage>
</organism>
<gene>
    <name evidence="1" type="ORF">E2C01_097793</name>
</gene>
<dbReference type="EMBL" id="VSRR010130482">
    <property type="protein sequence ID" value="MPD02225.1"/>
    <property type="molecule type" value="Genomic_DNA"/>
</dbReference>
<name>A0A5B7KCB0_PORTR</name>
<comment type="caution">
    <text evidence="1">The sequence shown here is derived from an EMBL/GenBank/DDBJ whole genome shotgun (WGS) entry which is preliminary data.</text>
</comment>
<dbReference type="AlphaFoldDB" id="A0A5B7KCB0"/>